<evidence type="ECO:0000313" key="1">
    <source>
        <dbReference type="EMBL" id="SIR03951.1"/>
    </source>
</evidence>
<evidence type="ECO:0000313" key="2">
    <source>
        <dbReference type="EMBL" id="SUX43214.1"/>
    </source>
</evidence>
<accession>A0A381F9U3</accession>
<sequence length="231" mass="27100">MNYSKFLMTYVLLGGLCSAQNIFELRDVSKSFNVIVTIETCNENKCNGKATVDLYDKGISRKYQTLFSDDFYLDLNESSKPVFDSLKNSVVFDDFNFDATEDVAIRNGNSNHESPFYEVYLNNTSTQRFVLSDELTNLVHSNSGIFKIDQEHKRIVAYQKNGCCWNLTSEYLFVPERGILKVLEFEEDTRDPEKVKTVKREFIDYKWFAKTTIYPRERYFKEEINENTERN</sequence>
<dbReference type="Proteomes" id="UP000255231">
    <property type="component" value="Unassembled WGS sequence"/>
</dbReference>
<dbReference type="Proteomes" id="UP000185725">
    <property type="component" value="Unassembled WGS sequence"/>
</dbReference>
<dbReference type="OrthoDB" id="5993839at2"/>
<protein>
    <submittedName>
        <fullName evidence="2">Uncharacterized protein</fullName>
    </submittedName>
</protein>
<dbReference type="GeneID" id="303673311"/>
<evidence type="ECO:0000313" key="3">
    <source>
        <dbReference type="Proteomes" id="UP000185725"/>
    </source>
</evidence>
<dbReference type="EMBL" id="UFVS01000001">
    <property type="protein sequence ID" value="SUX43214.1"/>
    <property type="molecule type" value="Genomic_DNA"/>
</dbReference>
<dbReference type="EMBL" id="FTMF01000011">
    <property type="protein sequence ID" value="SIR03951.1"/>
    <property type="molecule type" value="Genomic_DNA"/>
</dbReference>
<dbReference type="InterPro" id="IPR058087">
    <property type="entry name" value="XAC2610_dom"/>
</dbReference>
<reference evidence="2 4" key="2">
    <citation type="submission" date="2018-06" db="EMBL/GenBank/DDBJ databases">
        <authorList>
            <consortium name="Pathogen Informatics"/>
            <person name="Doyle S."/>
        </authorList>
    </citation>
    <scope>NUCLEOTIDE SEQUENCE [LARGE SCALE GENOMIC DNA]</scope>
    <source>
        <strain evidence="2 4">NCTC13560</strain>
    </source>
</reference>
<evidence type="ECO:0000313" key="4">
    <source>
        <dbReference type="Proteomes" id="UP000255231"/>
    </source>
</evidence>
<organism evidence="2 4">
    <name type="scientific">Chryseobacterium indoltheticum</name>
    <dbReference type="NCBI Taxonomy" id="254"/>
    <lineage>
        <taxon>Bacteria</taxon>
        <taxon>Pseudomonadati</taxon>
        <taxon>Bacteroidota</taxon>
        <taxon>Flavobacteriia</taxon>
        <taxon>Flavobacteriales</taxon>
        <taxon>Weeksellaceae</taxon>
        <taxon>Chryseobacterium group</taxon>
        <taxon>Chryseobacterium</taxon>
    </lineage>
</organism>
<reference evidence="1 3" key="1">
    <citation type="submission" date="2017-01" db="EMBL/GenBank/DDBJ databases">
        <authorList>
            <person name="Varghese N."/>
            <person name="Submissions S."/>
        </authorList>
    </citation>
    <scope>NUCLEOTIDE SEQUENCE [LARGE SCALE GENOMIC DNA]</scope>
    <source>
        <strain evidence="1 3">ATCC 27950</strain>
    </source>
</reference>
<dbReference type="RefSeq" id="WP_076561841.1">
    <property type="nucleotide sequence ID" value="NZ_CP033929.1"/>
</dbReference>
<proteinExistence type="predicted"/>
<dbReference type="AlphaFoldDB" id="A0A381F9U3"/>
<gene>
    <name evidence="2" type="ORF">NCTC13560_01873</name>
    <name evidence="1" type="ORF">SAMN05421682_111139</name>
</gene>
<dbReference type="NCBIfam" id="NF047539">
    <property type="entry name" value="XAC2610_fam"/>
    <property type="match status" value="1"/>
</dbReference>
<dbReference type="KEGG" id="cil:EG358_06335"/>
<name>A0A381F9U3_9FLAO</name>
<keyword evidence="3" id="KW-1185">Reference proteome</keyword>